<gene>
    <name evidence="2" type="ORF">E1N52_04875</name>
</gene>
<evidence type="ECO:0000259" key="1">
    <source>
        <dbReference type="Pfam" id="PF00753"/>
    </source>
</evidence>
<accession>A0A4V2ZWL0</accession>
<dbReference type="Gene3D" id="3.60.15.10">
    <property type="entry name" value="Ribonuclease Z/Hydroxyacylglutathione hydrolase-like"/>
    <property type="match status" value="1"/>
</dbReference>
<sequence length="376" mass="40934">MDDRYLNSWSRRRILRAGGFSALGVLAGAMFGESRVSFAEPLSGPVPVVDRVSVRVVTDSSYSALESSRRIGNVDVQRFGLALGEDHPPRLAIENEWGLSLHVESARADQIRQILIDFGYTSETLNNNVALLKIDPAQLDALLLTHGHYDHFGGMVGFLQANQGKLKAKLPIYLGGEECFCTREIGVRQFGSLDRQAMRDANLNIVFAEHPAVVAGHAFTTGWIPQTTFEKPLNPSNMTVGIHNGVGCAADKLPAAKQNATTIPDDFQHEHGTAYVVKDRGLVVLTSCAHRGVLNTVKTAMKVSGVDHVHAILGGFHLAPQPPEYQQATVNALKEIDPDYIVPMHCSGEVFYAMVTQAMPGKVLWSSTGTRFTFGT</sequence>
<organism evidence="2 3">
    <name type="scientific">Paraburkholderia guartelaensis</name>
    <dbReference type="NCBI Taxonomy" id="2546446"/>
    <lineage>
        <taxon>Bacteria</taxon>
        <taxon>Pseudomonadati</taxon>
        <taxon>Pseudomonadota</taxon>
        <taxon>Betaproteobacteria</taxon>
        <taxon>Burkholderiales</taxon>
        <taxon>Burkholderiaceae</taxon>
        <taxon>Paraburkholderia</taxon>
    </lineage>
</organism>
<dbReference type="SUPFAM" id="SSF56281">
    <property type="entry name" value="Metallo-hydrolase/oxidoreductase"/>
    <property type="match status" value="1"/>
</dbReference>
<keyword evidence="2" id="KW-0378">Hydrolase</keyword>
<dbReference type="OrthoDB" id="9784009at2"/>
<dbReference type="InterPro" id="IPR006311">
    <property type="entry name" value="TAT_signal"/>
</dbReference>
<name>A0A4V2ZWL0_9BURK</name>
<dbReference type="InterPro" id="IPR041712">
    <property type="entry name" value="DHPS-like_MBL-fold"/>
</dbReference>
<dbReference type="PROSITE" id="PS51318">
    <property type="entry name" value="TAT"/>
    <property type="match status" value="1"/>
</dbReference>
<dbReference type="GO" id="GO:0016740">
    <property type="term" value="F:transferase activity"/>
    <property type="evidence" value="ECO:0007669"/>
    <property type="project" value="TreeGrafter"/>
</dbReference>
<dbReference type="RefSeq" id="WP_133180710.1">
    <property type="nucleotide sequence ID" value="NZ_SMOD01000003.1"/>
</dbReference>
<dbReference type="PANTHER" id="PTHR13754:SF13">
    <property type="entry name" value="METALLO-BETA-LACTAMASE SUPERFAMILY PROTEIN (AFU_ORTHOLOGUE AFUA_3G07630)"/>
    <property type="match status" value="1"/>
</dbReference>
<dbReference type="Proteomes" id="UP000295606">
    <property type="component" value="Unassembled WGS sequence"/>
</dbReference>
<dbReference type="CDD" id="cd07713">
    <property type="entry name" value="DHPS-like_MBL-fold"/>
    <property type="match status" value="1"/>
</dbReference>
<evidence type="ECO:0000313" key="3">
    <source>
        <dbReference type="Proteomes" id="UP000295606"/>
    </source>
</evidence>
<feature type="domain" description="Metallo-beta-lactamase" evidence="1">
    <location>
        <begin position="114"/>
        <end position="162"/>
    </location>
</feature>
<evidence type="ECO:0000313" key="2">
    <source>
        <dbReference type="EMBL" id="TDG09851.1"/>
    </source>
</evidence>
<comment type="caution">
    <text evidence="2">The sequence shown here is derived from an EMBL/GenBank/DDBJ whole genome shotgun (WGS) entry which is preliminary data.</text>
</comment>
<protein>
    <submittedName>
        <fullName evidence="2">MBL fold metallo-hydrolase</fullName>
    </submittedName>
</protein>
<dbReference type="Pfam" id="PF00753">
    <property type="entry name" value="Lactamase_B"/>
    <property type="match status" value="1"/>
</dbReference>
<dbReference type="EMBL" id="SMOD01000003">
    <property type="protein sequence ID" value="TDG09851.1"/>
    <property type="molecule type" value="Genomic_DNA"/>
</dbReference>
<dbReference type="GO" id="GO:0016787">
    <property type="term" value="F:hydrolase activity"/>
    <property type="evidence" value="ECO:0007669"/>
    <property type="project" value="UniProtKB-KW"/>
</dbReference>
<dbReference type="PANTHER" id="PTHR13754">
    <property type="entry name" value="METALLO-BETA-LACTAMASE SUPERFAMILY PROTEIN"/>
    <property type="match status" value="1"/>
</dbReference>
<reference evidence="2 3" key="1">
    <citation type="submission" date="2019-03" db="EMBL/GenBank/DDBJ databases">
        <title>Paraburkholderia sp. isolated from native Mimosa gymnas in Guartela State Park, Brazil.</title>
        <authorList>
            <person name="Paulitsch F."/>
            <person name="Hungria M."/>
            <person name="Delamuta J.R.M."/>
            <person name="Ribeiro R.A."/>
            <person name="Dall'Agnol R."/>
            <person name="Silva J.S.B."/>
        </authorList>
    </citation>
    <scope>NUCLEOTIDE SEQUENCE [LARGE SCALE GENOMIC DNA]</scope>
    <source>
        <strain evidence="2 3">CNPSo 3008</strain>
    </source>
</reference>
<dbReference type="InterPro" id="IPR052926">
    <property type="entry name" value="Metallo-beta-lactamase_dom"/>
</dbReference>
<dbReference type="InterPro" id="IPR036866">
    <property type="entry name" value="RibonucZ/Hydroxyglut_hydro"/>
</dbReference>
<dbReference type="InterPro" id="IPR001279">
    <property type="entry name" value="Metallo-B-lactamas"/>
</dbReference>
<proteinExistence type="predicted"/>
<dbReference type="AlphaFoldDB" id="A0A4V2ZWL0"/>